<organism evidence="1 2">
    <name type="scientific">Catharanthus roseus</name>
    <name type="common">Madagascar periwinkle</name>
    <name type="synonym">Vinca rosea</name>
    <dbReference type="NCBI Taxonomy" id="4058"/>
    <lineage>
        <taxon>Eukaryota</taxon>
        <taxon>Viridiplantae</taxon>
        <taxon>Streptophyta</taxon>
        <taxon>Embryophyta</taxon>
        <taxon>Tracheophyta</taxon>
        <taxon>Spermatophyta</taxon>
        <taxon>Magnoliopsida</taxon>
        <taxon>eudicotyledons</taxon>
        <taxon>Gunneridae</taxon>
        <taxon>Pentapetalae</taxon>
        <taxon>asterids</taxon>
        <taxon>lamiids</taxon>
        <taxon>Gentianales</taxon>
        <taxon>Apocynaceae</taxon>
        <taxon>Rauvolfioideae</taxon>
        <taxon>Vinceae</taxon>
        <taxon>Catharanthinae</taxon>
        <taxon>Catharanthus</taxon>
    </lineage>
</organism>
<protein>
    <submittedName>
        <fullName evidence="1">Uncharacterized protein</fullName>
    </submittedName>
</protein>
<comment type="caution">
    <text evidence="1">The sequence shown here is derived from an EMBL/GenBank/DDBJ whole genome shotgun (WGS) entry which is preliminary data.</text>
</comment>
<evidence type="ECO:0000313" key="1">
    <source>
        <dbReference type="EMBL" id="KAI5660420.1"/>
    </source>
</evidence>
<evidence type="ECO:0000313" key="2">
    <source>
        <dbReference type="Proteomes" id="UP001060085"/>
    </source>
</evidence>
<gene>
    <name evidence="1" type="ORF">M9H77_29213</name>
</gene>
<dbReference type="Proteomes" id="UP001060085">
    <property type="component" value="Linkage Group LG06"/>
</dbReference>
<dbReference type="EMBL" id="CM044706">
    <property type="protein sequence ID" value="KAI5660420.1"/>
    <property type="molecule type" value="Genomic_DNA"/>
</dbReference>
<name>A0ACC0AJ57_CATRO</name>
<accession>A0ACC0AJ57</accession>
<reference evidence="2" key="1">
    <citation type="journal article" date="2023" name="Nat. Plants">
        <title>Single-cell RNA sequencing provides a high-resolution roadmap for understanding the multicellular compartmentation of specialized metabolism.</title>
        <authorList>
            <person name="Sun S."/>
            <person name="Shen X."/>
            <person name="Li Y."/>
            <person name="Li Y."/>
            <person name="Wang S."/>
            <person name="Li R."/>
            <person name="Zhang H."/>
            <person name="Shen G."/>
            <person name="Guo B."/>
            <person name="Wei J."/>
            <person name="Xu J."/>
            <person name="St-Pierre B."/>
            <person name="Chen S."/>
            <person name="Sun C."/>
        </authorList>
    </citation>
    <scope>NUCLEOTIDE SEQUENCE [LARGE SCALE GENOMIC DNA]</scope>
</reference>
<proteinExistence type="predicted"/>
<keyword evidence="2" id="KW-1185">Reference proteome</keyword>
<sequence>MKEAAGKEPSEESNSSIDNSMEENPTQENTKNTPDHLALDLTLSSKDSHVVHHVLEGNFKKPDELNLIDSLHDQKNSSSSSILLEQQPSSDDQQPARVFSCNYCQRKFYSSQALGGHQNAHKRERTIAKRGQRIGANNNATATSSSFGPFSSTMASLPLHGTFNRSLGIQAHSMIHKPSSNCFNNVGLLPTMFGHHHGGGGGGAWSRKPLDQQPAIGRLAPENYHMGSSLLGTSSSGGGGGGAKAARFDSFTKFSSPAVVAMADGFKPPLRTNQDELKKLDLTLKL</sequence>